<dbReference type="Proteomes" id="UP000242450">
    <property type="component" value="Chromosome 7"/>
</dbReference>
<accession>A0A212D4B8</accession>
<name>A0A212D4B8_CEREH</name>
<evidence type="ECO:0000313" key="1">
    <source>
        <dbReference type="EMBL" id="OWK13101.1"/>
    </source>
</evidence>
<feature type="non-terminal residue" evidence="1">
    <location>
        <position position="80"/>
    </location>
</feature>
<keyword evidence="2" id="KW-1185">Reference proteome</keyword>
<sequence>MNVYSTSGSQENCQRFHWQRRVSKNLAIIEKMACCMERSLKFAEVSVGTFGTMKIHVQISRLDNRRTEAFETSFENVFIG</sequence>
<proteinExistence type="predicted"/>
<evidence type="ECO:0000313" key="2">
    <source>
        <dbReference type="Proteomes" id="UP000242450"/>
    </source>
</evidence>
<dbReference type="AlphaFoldDB" id="A0A212D4B8"/>
<comment type="caution">
    <text evidence="1">The sequence shown here is derived from an EMBL/GenBank/DDBJ whole genome shotgun (WGS) entry which is preliminary data.</text>
</comment>
<organism evidence="1 2">
    <name type="scientific">Cervus elaphus hippelaphus</name>
    <name type="common">European red deer</name>
    <dbReference type="NCBI Taxonomy" id="46360"/>
    <lineage>
        <taxon>Eukaryota</taxon>
        <taxon>Metazoa</taxon>
        <taxon>Chordata</taxon>
        <taxon>Craniata</taxon>
        <taxon>Vertebrata</taxon>
        <taxon>Euteleostomi</taxon>
        <taxon>Mammalia</taxon>
        <taxon>Eutheria</taxon>
        <taxon>Laurasiatheria</taxon>
        <taxon>Artiodactyla</taxon>
        <taxon>Ruminantia</taxon>
        <taxon>Pecora</taxon>
        <taxon>Cervidae</taxon>
        <taxon>Cervinae</taxon>
        <taxon>Cervus</taxon>
    </lineage>
</organism>
<protein>
    <submittedName>
        <fullName evidence="1">Uncharacterized protein</fullName>
    </submittedName>
</protein>
<reference evidence="1 2" key="1">
    <citation type="journal article" date="2018" name="Mol. Genet. Genomics">
        <title>The red deer Cervus elaphus genome CerEla1.0: sequencing, annotating, genes, and chromosomes.</title>
        <authorList>
            <person name="Bana N.A."/>
            <person name="Nyiri A."/>
            <person name="Nagy J."/>
            <person name="Frank K."/>
            <person name="Nagy T."/>
            <person name="Steger V."/>
            <person name="Schiller M."/>
            <person name="Lakatos P."/>
            <person name="Sugar L."/>
            <person name="Horn P."/>
            <person name="Barta E."/>
            <person name="Orosz L."/>
        </authorList>
    </citation>
    <scope>NUCLEOTIDE SEQUENCE [LARGE SCALE GENOMIC DNA]</scope>
    <source>
        <strain evidence="1">Hungarian</strain>
    </source>
</reference>
<dbReference type="EMBL" id="MKHE01000007">
    <property type="protein sequence ID" value="OWK13101.1"/>
    <property type="molecule type" value="Genomic_DNA"/>
</dbReference>
<gene>
    <name evidence="1" type="ORF">Celaphus_00014276</name>
</gene>